<dbReference type="GO" id="GO:0005576">
    <property type="term" value="C:extracellular region"/>
    <property type="evidence" value="ECO:0007669"/>
    <property type="project" value="UniProtKB-SubCell"/>
</dbReference>
<evidence type="ECO:0000256" key="4">
    <source>
        <dbReference type="ARBA" id="ARBA00022525"/>
    </source>
</evidence>
<keyword evidence="8" id="KW-1133">Transmembrane helix</keyword>
<comment type="caution">
    <text evidence="9">The sequence shown here is derived from an EMBL/GenBank/DDBJ whole genome shotgun (WGS) entry which is preliminary data.</text>
</comment>
<sequence length="2818" mass="328496">MNDDSQIETQSFQINLNNYGIDSYFAYGLWSRYTPLGRISLVGSLGVLDSNCFHLHNAIEQETKELNLIVYDCLNFETQTIVRRIQFITIDGNWHFFEVKLDNQKYEYVWHYFEITQWPQRKRFEYLVIQYPQTKLYIIKEDILFPYKESNLMLTFGGGLLIQSEIIIQILEGRSKFSFFPGKFYLYPLSTGTMFISRNAAVIALNVFMPKQACAQNKELSKLETVIFPSQNPNCNSFYFQTWIKITNIHQSQEEFLYQMIKLSASFEDSQLSNANLAAFQMFYKFGSQNNQIIFTTYSYTFPLVSINFQDNPYLIRKEFILQNDIKLWHFVQVVLQNNQIQTTIIFYQENQNQEYKFQQTVNQFRVVQFKLQYGNLLKLDQDYISTKFLNAIFQNCVSFLFLPGLYCFNGCSQCDGPTSTDCLSCSINSKRQYIAEQKSCVCPYNTVDDYNCYDYSGYNFILVKEEIKKQRCLQGYFQFDDNCIKCPSIISDTSITCLECVYQPDTWARNSFCKTTLFIDQQGTVSKFLQTTQQYYIYDGHDLQTRYSSDTSIIDNDLSDELDLAEIEFKSFCFQTSSMLSIERSQKECYNCQLQNCLICQITASKTICLFCDYFSSLQDGLCIQSGIVGNIIINKCQSPYYQTSTYQCQLCNIENCLYCFEYLSNDLTKCTLYKDFSQFYIDENHKVGCALCIDDFIFDFVLGICKLVKPKIQNCQRSFINLEGQEICTLSKIDDFSVAPEIINCQKYIPFCKQCLQSSQKLIKCILCEDGYTTSIITGLCQICTIQYAKICIEGDRSQRDGWVQLIQSFLMQFLPNQYLYPKPYTRQQIITQPLKCVDGYQSDLNNNCIKYCDTNCLQCLMTDHTPYQFYCNKCPLNYYKLPIRSISQSKCIQCPQLCQVCQSRTDQELKNINPYFRISDQTLPYTFKCLQRAPDHNIIIDPYTYIAKYCENSICTDNIQYQVDINCQNLQQTLGPNFETFYQKNINTDYCNKLGIQMIIIFMRIQIEPNSYCVLPNLIDIQNNLKEIIFTLQKIKLYMTSQNQFGLYKPIGIFNFDIVEINQMVFEIRKLSYLTLENNSSQIDLIINNSIIFGELNDIQQYSINIQQPGNLIIENLQIMTLNLHNSTLLDYISKSSESLISIQNLVIYNSTFTNSVLFSFFNLKQQIQISEIKFYFCKFYNSTIFSFNSNSKNSSQIYFQNLNLDENIFINSSLIFLQNQISIYLDNVQITNNQFKDSILLNLNYNLVIKEIWLYQNIFILSLFTRITEVEGQSNTIIIDELSINQNQFQTSSILETKLYTNNSLTDLYLTNLQIKDNNQLFESKEYMFNINCLQILIQNCVITNSNNINHFNLLEIYYITIKNIIYQNTKQKRKVPLSFECLNNQLKNSQLLQISGFYKLFIEKIRIWNLFSIDFSFLHILSNIFYSPDVREIIEIKDAEFQGNILLKHNLGILFSQILIYSEKFQEITFENIRFLEGFFNEQIDDPSQSSAGLIFINSQKSSVIINNLICQSNAITNSSNSYIFINANSVQIKTIKINNHNFLNQIIWNTFYEIPIFNERNQDDINQIINQIFTIQNKGGVMSITSSNIYIAEGQFSQISSDSNSLFDIKTQGFGIVHLESLDISQAEVDLLSTTETQGCIAIYSKNSMLNLQIKNVTFQNIFNRLSSSILSITPSQKFNKIEILNVKLKNCLSLINQFMKIEFSQQKQEQNLVLIQDLLISQSDIDWIEYFKKIDPISQSELDKVNIDNAIINLNGCQIFITGLIIHGTFISPILKITDSPKIQIQDFKLNSIKTFYSFNILQFTQTKTQKTIMHLEAILMKNITLFKKSNDETISQKIVQNKYYMDNCTIKSTPINQNQSSNSLFLILKYLTQNISSSGSLIFLQSISMENIINFRSFSIIENNYLGNIKGLIYFELAGFQTLKLVEINFIENSINQFGCLNFIANNNLENRIKLINLKFILNNGTYGAAIFAKKVVIDIYNNYFIENNAREQGGAIYMENCNNNFMIINSFILKNKAQQGGGIYFNGQNKINKNNIKNTLIKLNLAEKLADNIFELPNHLALSINSNIMLSSQQMTENLTTNNLKLNSYQIIEQGQLITTKQLYLPSSQQIINYKIFNPQNQGYIQYIYQFSLFFQNSINEKVSNIINFTCNLQIFTQNEKNQSISDPKPIEVLPYNQETNTFDLEKYSFTFDPYLNNDQNILVQINCSTEQALNTIRYILTAKTLKCQLGEFYINNGCQLCQSNQGFYSVTYNSTKCSIFDKTKFQNITSNKIQLLEGFWRPDLLSDYSELCFKQQQYCLGGWEVGNDLCFRGHVGGLCEECDNYNIRGEGNYYKNLQKYNCESCSYITNSVLSFIIASLWAILQILLTLKSIDRSNHLFQSLKLRAKYSKILFKLNQDHQSILIKMFVNFLWIFSVIFSFNIQFSFSFGFVDQASNPSNFMATSLDCYLLEFQYIQLSYSRIIAMLVLIILQMITIFLGFRILCFITNTKFNNSVISNTALYLYVSNFAALIKQFSSLLARRSISNIDYVQGNVSLMFDTESHQKWIFSFILPGLGFIGCFIPMFLFSLMFVMRRKLDLIKFRRHICYMFNEYDEHCYFWEYIKIWKKTILIIILTYFETNILLKASLLGLSLLVYQLLTVKAKPYVNQKLNSLDLETGQICSISIFLAATKYVCEQQSNLTYSYLLQTFIILLCIKLCYPFIYEIFRVYQKKYKNNVLSLVLQTIKFCNNRSKWVLYLNKKLNDSKEREQQLKANFKKLKQYLFSISKIQSDNQKLHISLQQPKSTFRILTSRENENIKFMKTDQE</sequence>
<dbReference type="OrthoDB" id="77931at2759"/>
<dbReference type="EMBL" id="CAJJDN010000069">
    <property type="protein sequence ID" value="CAD8097921.1"/>
    <property type="molecule type" value="Genomic_DNA"/>
</dbReference>
<dbReference type="PANTHER" id="PTHR11319:SF35">
    <property type="entry name" value="OUTER MEMBRANE PROTEIN PMPC-RELATED"/>
    <property type="match status" value="1"/>
</dbReference>
<comment type="subcellular location">
    <subcellularLocation>
        <location evidence="1">Cell envelope</location>
    </subcellularLocation>
    <subcellularLocation>
        <location evidence="2">Cell outer membrane</location>
    </subcellularLocation>
    <subcellularLocation>
        <location evidence="3">Secreted</location>
    </subcellularLocation>
</comment>
<keyword evidence="10" id="KW-1185">Reference proteome</keyword>
<feature type="transmembrane region" description="Helical" evidence="8">
    <location>
        <begin position="2421"/>
        <end position="2442"/>
    </location>
</feature>
<accession>A0A8S1P4L4</accession>
<evidence type="ECO:0000313" key="10">
    <source>
        <dbReference type="Proteomes" id="UP000692954"/>
    </source>
</evidence>
<name>A0A8S1P4L4_9CILI</name>
<protein>
    <recommendedName>
        <fullName evidence="11">Transmembrane protein</fullName>
    </recommendedName>
</protein>
<feature type="transmembrane region" description="Helical" evidence="8">
    <location>
        <begin position="2621"/>
        <end position="2647"/>
    </location>
</feature>
<feature type="transmembrane region" description="Helical" evidence="8">
    <location>
        <begin position="2357"/>
        <end position="2380"/>
    </location>
</feature>
<keyword evidence="5" id="KW-0732">Signal</keyword>
<evidence type="ECO:0000256" key="3">
    <source>
        <dbReference type="ARBA" id="ARBA00004613"/>
    </source>
</evidence>
<feature type="transmembrane region" description="Helical" evidence="8">
    <location>
        <begin position="2473"/>
        <end position="2494"/>
    </location>
</feature>
<evidence type="ECO:0000256" key="6">
    <source>
        <dbReference type="ARBA" id="ARBA00023136"/>
    </source>
</evidence>
<evidence type="ECO:0000256" key="5">
    <source>
        <dbReference type="ARBA" id="ARBA00022729"/>
    </source>
</evidence>
<organism evidence="9 10">
    <name type="scientific">Paramecium sonneborni</name>
    <dbReference type="NCBI Taxonomy" id="65129"/>
    <lineage>
        <taxon>Eukaryota</taxon>
        <taxon>Sar</taxon>
        <taxon>Alveolata</taxon>
        <taxon>Ciliophora</taxon>
        <taxon>Intramacronucleata</taxon>
        <taxon>Oligohymenophorea</taxon>
        <taxon>Peniculida</taxon>
        <taxon>Parameciidae</taxon>
        <taxon>Paramecium</taxon>
    </lineage>
</organism>
<dbReference type="InterPro" id="IPR003368">
    <property type="entry name" value="POMP_repeat"/>
</dbReference>
<keyword evidence="6 8" id="KW-0472">Membrane</keyword>
<gene>
    <name evidence="9" type="ORF">PSON_ATCC_30995.1.T0690131</name>
</gene>
<keyword evidence="8" id="KW-0812">Transmembrane</keyword>
<dbReference type="Proteomes" id="UP000692954">
    <property type="component" value="Unassembled WGS sequence"/>
</dbReference>
<proteinExistence type="predicted"/>
<dbReference type="PANTHER" id="PTHR11319">
    <property type="entry name" value="G PROTEIN-COUPLED RECEPTOR-RELATED"/>
    <property type="match status" value="1"/>
</dbReference>
<reference evidence="9" key="1">
    <citation type="submission" date="2021-01" db="EMBL/GenBank/DDBJ databases">
        <authorList>
            <consortium name="Genoscope - CEA"/>
            <person name="William W."/>
        </authorList>
    </citation>
    <scope>NUCLEOTIDE SEQUENCE</scope>
</reference>
<keyword evidence="7" id="KW-0998">Cell outer membrane</keyword>
<evidence type="ECO:0008006" key="11">
    <source>
        <dbReference type="Google" id="ProtNLM"/>
    </source>
</evidence>
<evidence type="ECO:0000256" key="8">
    <source>
        <dbReference type="SAM" id="Phobius"/>
    </source>
</evidence>
<evidence type="ECO:0000313" key="9">
    <source>
        <dbReference type="EMBL" id="CAD8097921.1"/>
    </source>
</evidence>
<feature type="transmembrane region" description="Helical" evidence="8">
    <location>
        <begin position="2557"/>
        <end position="2584"/>
    </location>
</feature>
<feature type="transmembrane region" description="Helical" evidence="8">
    <location>
        <begin position="2506"/>
        <end position="2523"/>
    </location>
</feature>
<evidence type="ECO:0000256" key="7">
    <source>
        <dbReference type="ARBA" id="ARBA00023237"/>
    </source>
</evidence>
<feature type="transmembrane region" description="Helical" evidence="8">
    <location>
        <begin position="2696"/>
        <end position="2718"/>
    </location>
</feature>
<evidence type="ECO:0000256" key="1">
    <source>
        <dbReference type="ARBA" id="ARBA00004196"/>
    </source>
</evidence>
<keyword evidence="4" id="KW-0964">Secreted</keyword>
<evidence type="ECO:0000256" key="2">
    <source>
        <dbReference type="ARBA" id="ARBA00004442"/>
    </source>
</evidence>
<dbReference type="NCBIfam" id="TIGR01376">
    <property type="entry name" value="POMP_repeat"/>
    <property type="match status" value="1"/>
</dbReference>